<protein>
    <recommendedName>
        <fullName evidence="6">Ribosomal RNA small subunit methyltransferase G</fullName>
        <ecNumber evidence="6">2.1.1.-</ecNumber>
    </recommendedName>
    <alternativeName>
        <fullName evidence="6">16S rRNA 7-methylguanosine methyltransferase</fullName>
        <shortName evidence="6">16S rRNA m7G methyltransferase</shortName>
    </alternativeName>
</protein>
<evidence type="ECO:0000256" key="1">
    <source>
        <dbReference type="ARBA" id="ARBA00022490"/>
    </source>
</evidence>
<comment type="caution">
    <text evidence="6">Lacks conserved residue(s) required for the propagation of feature annotation.</text>
</comment>
<feature type="binding site" evidence="6">
    <location>
        <position position="72"/>
    </location>
    <ligand>
        <name>S-adenosyl-L-methionine</name>
        <dbReference type="ChEBI" id="CHEBI:59789"/>
    </ligand>
</feature>
<dbReference type="AlphaFoldDB" id="A0A2K9LVG9"/>
<dbReference type="Pfam" id="PF02527">
    <property type="entry name" value="GidB"/>
    <property type="match status" value="1"/>
</dbReference>
<keyword evidence="4 6" id="KW-0808">Transferase</keyword>
<feature type="binding site" evidence="6">
    <location>
        <begin position="123"/>
        <end position="124"/>
    </location>
    <ligand>
        <name>S-adenosyl-L-methionine</name>
        <dbReference type="ChEBI" id="CHEBI:59789"/>
    </ligand>
</feature>
<evidence type="ECO:0000313" key="8">
    <source>
        <dbReference type="Proteomes" id="UP000234790"/>
    </source>
</evidence>
<keyword evidence="2 6" id="KW-0698">rRNA processing</keyword>
<dbReference type="Proteomes" id="UP000234790">
    <property type="component" value="Chromosome"/>
</dbReference>
<organism evidence="7 8">
    <name type="scientific">Spiroplasma monobiae MQ-1</name>
    <dbReference type="NCBI Taxonomy" id="1336748"/>
    <lineage>
        <taxon>Bacteria</taxon>
        <taxon>Bacillati</taxon>
        <taxon>Mycoplasmatota</taxon>
        <taxon>Mollicutes</taxon>
        <taxon>Entomoplasmatales</taxon>
        <taxon>Spiroplasmataceae</taxon>
        <taxon>Spiroplasma</taxon>
    </lineage>
</organism>
<dbReference type="OrthoDB" id="9808773at2"/>
<keyword evidence="8" id="KW-1185">Reference proteome</keyword>
<dbReference type="GO" id="GO:0005829">
    <property type="term" value="C:cytosol"/>
    <property type="evidence" value="ECO:0007669"/>
    <property type="project" value="TreeGrafter"/>
</dbReference>
<dbReference type="CDD" id="cd02440">
    <property type="entry name" value="AdoMet_MTases"/>
    <property type="match status" value="1"/>
</dbReference>
<dbReference type="Gene3D" id="3.40.50.150">
    <property type="entry name" value="Vaccinia Virus protein VP39"/>
    <property type="match status" value="1"/>
</dbReference>
<dbReference type="SUPFAM" id="SSF53335">
    <property type="entry name" value="S-adenosyl-L-methionine-dependent methyltransferases"/>
    <property type="match status" value="1"/>
</dbReference>
<keyword evidence="5 6" id="KW-0949">S-adenosyl-L-methionine</keyword>
<evidence type="ECO:0000256" key="4">
    <source>
        <dbReference type="ARBA" id="ARBA00022679"/>
    </source>
</evidence>
<name>A0A2K9LVG9_SPISQ</name>
<comment type="subcellular location">
    <subcellularLocation>
        <location evidence="6">Cytoplasm</location>
    </subcellularLocation>
</comment>
<dbReference type="EMBL" id="CP025543">
    <property type="protein sequence ID" value="AUM63039.1"/>
    <property type="molecule type" value="Genomic_DNA"/>
</dbReference>
<accession>A0A2K9LVG9</accession>
<dbReference type="InterPro" id="IPR003682">
    <property type="entry name" value="rRNA_ssu_MeTfrase_G"/>
</dbReference>
<gene>
    <name evidence="7" type="primary">gidB</name>
    <name evidence="6" type="synonym">rsmG</name>
    <name evidence="7" type="ORF">SMONO_v1c07900</name>
</gene>
<dbReference type="KEGG" id="smoo:SMONO_v1c07900"/>
<evidence type="ECO:0000256" key="5">
    <source>
        <dbReference type="ARBA" id="ARBA00022691"/>
    </source>
</evidence>
<evidence type="ECO:0000256" key="6">
    <source>
        <dbReference type="HAMAP-Rule" id="MF_00074"/>
    </source>
</evidence>
<keyword evidence="3 6" id="KW-0489">Methyltransferase</keyword>
<feature type="binding site" evidence="6">
    <location>
        <position position="140"/>
    </location>
    <ligand>
        <name>S-adenosyl-L-methionine</name>
        <dbReference type="ChEBI" id="CHEBI:59789"/>
    </ligand>
</feature>
<comment type="similarity">
    <text evidence="6">Belongs to the methyltransferase superfamily. RNA methyltransferase RsmG family.</text>
</comment>
<evidence type="ECO:0000313" key="7">
    <source>
        <dbReference type="EMBL" id="AUM63039.1"/>
    </source>
</evidence>
<keyword evidence="1 6" id="KW-0963">Cytoplasm</keyword>
<dbReference type="InterPro" id="IPR029063">
    <property type="entry name" value="SAM-dependent_MTases_sf"/>
</dbReference>
<evidence type="ECO:0000256" key="3">
    <source>
        <dbReference type="ARBA" id="ARBA00022603"/>
    </source>
</evidence>
<dbReference type="GO" id="GO:0070043">
    <property type="term" value="F:rRNA (guanine-N7-)-methyltransferase activity"/>
    <property type="evidence" value="ECO:0007669"/>
    <property type="project" value="UniProtKB-UniRule"/>
</dbReference>
<dbReference type="PANTHER" id="PTHR31760">
    <property type="entry name" value="S-ADENOSYL-L-METHIONINE-DEPENDENT METHYLTRANSFERASES SUPERFAMILY PROTEIN"/>
    <property type="match status" value="1"/>
</dbReference>
<feature type="binding site" evidence="6">
    <location>
        <position position="77"/>
    </location>
    <ligand>
        <name>S-adenosyl-L-methionine</name>
        <dbReference type="ChEBI" id="CHEBI:59789"/>
    </ligand>
</feature>
<reference evidence="7 8" key="1">
    <citation type="submission" date="2017-12" db="EMBL/GenBank/DDBJ databases">
        <title>Complete genome sequence of Spiroplasma monobiae MQ-1 (ATCC 33825).</title>
        <authorList>
            <person name="Tsai Y.-M."/>
            <person name="Lo W.-S."/>
            <person name="Wu P.-S."/>
            <person name="Cho S.-T."/>
            <person name="Kuo C.-H."/>
        </authorList>
    </citation>
    <scope>NUCLEOTIDE SEQUENCE [LARGE SCALE GENOMIC DNA]</scope>
    <source>
        <strain evidence="7 8">MQ-1</strain>
    </source>
</reference>
<comment type="function">
    <text evidence="6">Specifically methylates the N7 position of a guanine in 16S rRNA.</text>
</comment>
<proteinExistence type="inferred from homology"/>
<sequence length="231" mass="26727">MNWDRFKDLKIELNEKQKENLIKYKNILQEENKIHNLTAITEDQEIIDKHFYDSLIFTNEFNPGGLSILDIGTGAGFPGMVLKIMFPSAKIYLVESNGKKINFLKKVIKELSLKDIWTLNVRAEEYSVENREKFDVIISRAMAPLNILLEVGVQALKVEGTFICLKSKNVNNELDDLNGKEKKIGLVLKGKQELRDEVLGERNNLFYKKNKPTPLEYPRLYSQIRKRPLGK</sequence>
<dbReference type="NCBIfam" id="TIGR00138">
    <property type="entry name" value="rsmG_gidB"/>
    <property type="match status" value="1"/>
</dbReference>
<dbReference type="RefSeq" id="WP_101781073.1">
    <property type="nucleotide sequence ID" value="NZ_CP025543.1"/>
</dbReference>
<dbReference type="EC" id="2.1.1.-" evidence="6"/>
<dbReference type="HAMAP" id="MF_00074">
    <property type="entry name" value="16SrRNA_methyltr_G"/>
    <property type="match status" value="1"/>
</dbReference>
<dbReference type="PANTHER" id="PTHR31760:SF0">
    <property type="entry name" value="S-ADENOSYL-L-METHIONINE-DEPENDENT METHYLTRANSFERASES SUPERFAMILY PROTEIN"/>
    <property type="match status" value="1"/>
</dbReference>
<evidence type="ECO:0000256" key="2">
    <source>
        <dbReference type="ARBA" id="ARBA00022552"/>
    </source>
</evidence>
<dbReference type="PIRSF" id="PIRSF003078">
    <property type="entry name" value="GidB"/>
    <property type="match status" value="1"/>
</dbReference>